<dbReference type="AlphaFoldDB" id="A0A0M0GFK4"/>
<dbReference type="Proteomes" id="UP000037109">
    <property type="component" value="Unassembled WGS sequence"/>
</dbReference>
<keyword evidence="2 6" id="KW-0808">Transferase</keyword>
<evidence type="ECO:0000256" key="1">
    <source>
        <dbReference type="ARBA" id="ARBA00009156"/>
    </source>
</evidence>
<sequence length="504" mass="56671">MNEQYVLGIDHGSGGCKVTCLRSDGTIFSEAYVPYPSLYPHPKWVEQEPETWMKAAFEAVSKATEILGPYGRKSIKALSFSAPHHVAVLLDKDRQVIRPAIMWNDQRSGEQSKQLRELYGKKIFELTYNAPNPTWTLSHLLWLKQHESKQYGKIDKILFMKDYVRYRFSSQMATDYIEAEGTLLYDIEKQEWSEFLLSLVDLNESAFPPVLSPTDECGTISPDIAKLLGLSEQTRIIVGTADTAAEVYGCGTIKDGDGVVKLATAGNFCLVTDTVTKNEKLTTYHHLVDNLFYQNSATNFAAASFRWFKESFFQEFEEGMKVPSIYPEIMKQVELIKPGSEGLIFHPYLNGERSPHWDPYLRGSFFGCTARHSRSHFARAVLEGVGFSLKDCSLQFPNKHLKKIRIIGGGSKGREWVQIIADILNVELEVPASSDASFGAALVAATGIGWFADLKEAAQAAESVIYSLTPKEKNIGGYEELFSIYQELHSRTYELSHRLSQFSS</sequence>
<evidence type="ECO:0000256" key="6">
    <source>
        <dbReference type="RuleBase" id="RU364073"/>
    </source>
</evidence>
<dbReference type="GO" id="GO:0004856">
    <property type="term" value="F:D-xylulokinase activity"/>
    <property type="evidence" value="ECO:0007669"/>
    <property type="project" value="UniProtKB-EC"/>
</dbReference>
<keyword evidence="5 6" id="KW-0067">ATP-binding</keyword>
<dbReference type="OrthoDB" id="9805576at2"/>
<evidence type="ECO:0000256" key="3">
    <source>
        <dbReference type="ARBA" id="ARBA00022741"/>
    </source>
</evidence>
<feature type="domain" description="Carbohydrate kinase FGGY C-terminal" evidence="8">
    <location>
        <begin position="283"/>
        <end position="446"/>
    </location>
</feature>
<protein>
    <recommendedName>
        <fullName evidence="6">Xylulose kinase</fullName>
        <shortName evidence="6">Xylulokinase</shortName>
        <ecNumber evidence="6">2.7.1.17</ecNumber>
    </recommendedName>
</protein>
<keyword evidence="10" id="KW-1185">Reference proteome</keyword>
<dbReference type="GO" id="GO:0042732">
    <property type="term" value="P:D-xylose metabolic process"/>
    <property type="evidence" value="ECO:0007669"/>
    <property type="project" value="UniProtKB-KW"/>
</dbReference>
<keyword evidence="6" id="KW-0859">Xylose metabolism</keyword>
<dbReference type="PIRSF" id="PIRSF000538">
    <property type="entry name" value="GlpK"/>
    <property type="match status" value="1"/>
</dbReference>
<dbReference type="InterPro" id="IPR043129">
    <property type="entry name" value="ATPase_NBD"/>
</dbReference>
<feature type="domain" description="Carbohydrate kinase FGGY N-terminal" evidence="7">
    <location>
        <begin position="5"/>
        <end position="247"/>
    </location>
</feature>
<keyword evidence="6" id="KW-0119">Carbohydrate metabolism</keyword>
<evidence type="ECO:0000256" key="2">
    <source>
        <dbReference type="ARBA" id="ARBA00022679"/>
    </source>
</evidence>
<keyword evidence="3 6" id="KW-0547">Nucleotide-binding</keyword>
<dbReference type="InterPro" id="IPR050406">
    <property type="entry name" value="FGGY_Carb_Kinase"/>
</dbReference>
<dbReference type="PANTHER" id="PTHR43095">
    <property type="entry name" value="SUGAR KINASE"/>
    <property type="match status" value="1"/>
</dbReference>
<dbReference type="PATRIC" id="fig|1459.3.peg.3991"/>
<dbReference type="Pfam" id="PF02782">
    <property type="entry name" value="FGGY_C"/>
    <property type="match status" value="1"/>
</dbReference>
<dbReference type="InterPro" id="IPR018485">
    <property type="entry name" value="FGGY_C"/>
</dbReference>
<dbReference type="RefSeq" id="WP_053435917.1">
    <property type="nucleotide sequence ID" value="NZ_LGUF01000007.1"/>
</dbReference>
<dbReference type="EMBL" id="LGUF01000007">
    <property type="protein sequence ID" value="KON88543.1"/>
    <property type="molecule type" value="Genomic_DNA"/>
</dbReference>
<dbReference type="SUPFAM" id="SSF53067">
    <property type="entry name" value="Actin-like ATPase domain"/>
    <property type="match status" value="2"/>
</dbReference>
<organism evidence="9 10">
    <name type="scientific">Sporosarcina globispora</name>
    <name type="common">Bacillus globisporus</name>
    <dbReference type="NCBI Taxonomy" id="1459"/>
    <lineage>
        <taxon>Bacteria</taxon>
        <taxon>Bacillati</taxon>
        <taxon>Bacillota</taxon>
        <taxon>Bacilli</taxon>
        <taxon>Bacillales</taxon>
        <taxon>Caryophanaceae</taxon>
        <taxon>Sporosarcina</taxon>
    </lineage>
</organism>
<dbReference type="InterPro" id="IPR006000">
    <property type="entry name" value="Xylulokinase"/>
</dbReference>
<evidence type="ECO:0000313" key="10">
    <source>
        <dbReference type="Proteomes" id="UP000037109"/>
    </source>
</evidence>
<dbReference type="CDD" id="cd07808">
    <property type="entry name" value="ASKHA_NBD_FGGY_EcXK-like"/>
    <property type="match status" value="1"/>
</dbReference>
<evidence type="ECO:0000256" key="5">
    <source>
        <dbReference type="ARBA" id="ARBA00022840"/>
    </source>
</evidence>
<dbReference type="Pfam" id="PF00370">
    <property type="entry name" value="FGGY_N"/>
    <property type="match status" value="1"/>
</dbReference>
<comment type="catalytic activity">
    <reaction evidence="6">
        <text>D-xylulose + ATP = D-xylulose 5-phosphate + ADP + H(+)</text>
        <dbReference type="Rhea" id="RHEA:10964"/>
        <dbReference type="ChEBI" id="CHEBI:15378"/>
        <dbReference type="ChEBI" id="CHEBI:17140"/>
        <dbReference type="ChEBI" id="CHEBI:30616"/>
        <dbReference type="ChEBI" id="CHEBI:57737"/>
        <dbReference type="ChEBI" id="CHEBI:456216"/>
        <dbReference type="EC" id="2.7.1.17"/>
    </reaction>
</comment>
<evidence type="ECO:0000259" key="7">
    <source>
        <dbReference type="Pfam" id="PF00370"/>
    </source>
</evidence>
<name>A0A0M0GFK4_SPOGL</name>
<evidence type="ECO:0000259" key="8">
    <source>
        <dbReference type="Pfam" id="PF02782"/>
    </source>
</evidence>
<dbReference type="InterPro" id="IPR018484">
    <property type="entry name" value="FGGY_N"/>
</dbReference>
<dbReference type="STRING" id="1459.AF332_18150"/>
<dbReference type="GO" id="GO:0005524">
    <property type="term" value="F:ATP binding"/>
    <property type="evidence" value="ECO:0007669"/>
    <property type="project" value="UniProtKB-KW"/>
</dbReference>
<accession>A0A0M0GFK4</accession>
<evidence type="ECO:0000313" key="9">
    <source>
        <dbReference type="EMBL" id="KON88543.1"/>
    </source>
</evidence>
<keyword evidence="4 6" id="KW-0418">Kinase</keyword>
<comment type="caution">
    <text evidence="9">The sequence shown here is derived from an EMBL/GenBank/DDBJ whole genome shotgun (WGS) entry which is preliminary data.</text>
</comment>
<dbReference type="PANTHER" id="PTHR43095:SF5">
    <property type="entry name" value="XYLULOSE KINASE"/>
    <property type="match status" value="1"/>
</dbReference>
<dbReference type="Gene3D" id="3.30.420.40">
    <property type="match status" value="2"/>
</dbReference>
<reference evidence="10" key="1">
    <citation type="submission" date="2015-07" db="EMBL/GenBank/DDBJ databases">
        <title>Fjat-10036 dsm4.</title>
        <authorList>
            <person name="Liu B."/>
            <person name="Wang J."/>
            <person name="Zhu Y."/>
            <person name="Liu G."/>
            <person name="Chen Q."/>
            <person name="Chen Z."/>
            <person name="Lan J."/>
            <person name="Che J."/>
            <person name="Ge C."/>
            <person name="Shi H."/>
            <person name="Pan Z."/>
            <person name="Liu X."/>
        </authorList>
    </citation>
    <scope>NUCLEOTIDE SEQUENCE [LARGE SCALE GENOMIC DNA]</scope>
    <source>
        <strain evidence="10">DSM 4</strain>
    </source>
</reference>
<dbReference type="InterPro" id="IPR000577">
    <property type="entry name" value="Carb_kinase_FGGY"/>
</dbReference>
<gene>
    <name evidence="6" type="primary">xylB</name>
    <name evidence="9" type="ORF">AF332_18150</name>
</gene>
<dbReference type="EC" id="2.7.1.17" evidence="6"/>
<dbReference type="NCBIfam" id="TIGR01312">
    <property type="entry name" value="XylB"/>
    <property type="match status" value="1"/>
</dbReference>
<evidence type="ECO:0000256" key="4">
    <source>
        <dbReference type="ARBA" id="ARBA00022777"/>
    </source>
</evidence>
<proteinExistence type="inferred from homology"/>
<dbReference type="GO" id="GO:0005997">
    <property type="term" value="P:xylulose metabolic process"/>
    <property type="evidence" value="ECO:0007669"/>
    <property type="project" value="InterPro"/>
</dbReference>
<comment type="similarity">
    <text evidence="1 6">Belongs to the FGGY kinase family.</text>
</comment>